<evidence type="ECO:0000256" key="8">
    <source>
        <dbReference type="SAM" id="Phobius"/>
    </source>
</evidence>
<dbReference type="PROSITE" id="PS50850">
    <property type="entry name" value="MFS"/>
    <property type="match status" value="1"/>
</dbReference>
<feature type="transmembrane region" description="Helical" evidence="8">
    <location>
        <begin position="22"/>
        <end position="42"/>
    </location>
</feature>
<feature type="transmembrane region" description="Helical" evidence="8">
    <location>
        <begin position="235"/>
        <end position="256"/>
    </location>
</feature>
<feature type="transmembrane region" description="Helical" evidence="8">
    <location>
        <begin position="268"/>
        <end position="289"/>
    </location>
</feature>
<keyword evidence="2" id="KW-0813">Transport</keyword>
<feature type="domain" description="Major facilitator superfamily (MFS) profile" evidence="9">
    <location>
        <begin position="1"/>
        <end position="450"/>
    </location>
</feature>
<feature type="compositionally biased region" description="Basic residues" evidence="7">
    <location>
        <begin position="481"/>
        <end position="497"/>
    </location>
</feature>
<dbReference type="PhylomeDB" id="Q0IEQ3"/>
<feature type="region of interest" description="Disordered" evidence="7">
    <location>
        <begin position="463"/>
        <end position="507"/>
    </location>
</feature>
<dbReference type="Pfam" id="PF07690">
    <property type="entry name" value="MFS_1"/>
    <property type="match status" value="1"/>
</dbReference>
<evidence type="ECO:0000256" key="1">
    <source>
        <dbReference type="ARBA" id="ARBA00004141"/>
    </source>
</evidence>
<dbReference type="AlphaFoldDB" id="Q0IEQ3"/>
<feature type="transmembrane region" description="Helical" evidence="8">
    <location>
        <begin position="295"/>
        <end position="323"/>
    </location>
</feature>
<name>Q0IEQ3_AEDAE</name>
<feature type="transmembrane region" description="Helical" evidence="8">
    <location>
        <begin position="419"/>
        <end position="443"/>
    </location>
</feature>
<evidence type="ECO:0000256" key="4">
    <source>
        <dbReference type="ARBA" id="ARBA00022989"/>
    </source>
</evidence>
<feature type="transmembrane region" description="Helical" evidence="8">
    <location>
        <begin position="81"/>
        <end position="101"/>
    </location>
</feature>
<dbReference type="SUPFAM" id="SSF103473">
    <property type="entry name" value="MFS general substrate transporter"/>
    <property type="match status" value="1"/>
</dbReference>
<dbReference type="eggNOG" id="KOG1330">
    <property type="taxonomic scope" value="Eukaryota"/>
</dbReference>
<dbReference type="CDD" id="cd17328">
    <property type="entry name" value="MFS_spinster_like"/>
    <property type="match status" value="1"/>
</dbReference>
<reference evidence="10" key="2">
    <citation type="journal article" date="2007" name="Science">
        <title>Genome sequence of Aedes aegypti, a major arbovirus vector.</title>
        <authorList>
            <person name="Nene V."/>
            <person name="Wortman J.R."/>
            <person name="Lawson D."/>
            <person name="Haas B."/>
            <person name="Kodira C."/>
            <person name="Tu Z.J."/>
            <person name="Loftus B."/>
            <person name="Xi Z."/>
            <person name="Megy K."/>
            <person name="Grabherr M."/>
            <person name="Ren Q."/>
            <person name="Zdobnov E.M."/>
            <person name="Lobo N.F."/>
            <person name="Campbell K.S."/>
            <person name="Brown S.E."/>
            <person name="Bonaldo M.F."/>
            <person name="Zhu J."/>
            <person name="Sinkins S.P."/>
            <person name="Hogenkamp D.G."/>
            <person name="Amedeo P."/>
            <person name="Arensburger P."/>
            <person name="Atkinson P.W."/>
            <person name="Bidwell S."/>
            <person name="Biedler J."/>
            <person name="Birney E."/>
            <person name="Bruggner R.V."/>
            <person name="Costas J."/>
            <person name="Coy M.R."/>
            <person name="Crabtree J."/>
            <person name="Crawford M."/>
            <person name="Debruyn B."/>
            <person name="Decaprio D."/>
            <person name="Eiglmeier K."/>
            <person name="Eisenstadt E."/>
            <person name="El-Dorry H."/>
            <person name="Gelbart W.M."/>
            <person name="Gomes S.L."/>
            <person name="Hammond M."/>
            <person name="Hannick L.I."/>
            <person name="Hogan J.R."/>
            <person name="Holmes M.H."/>
            <person name="Jaffe D."/>
            <person name="Johnston J.S."/>
            <person name="Kennedy R.C."/>
            <person name="Koo H."/>
            <person name="Kravitz S."/>
            <person name="Kriventseva E.V."/>
            <person name="Kulp D."/>
            <person name="Labutti K."/>
            <person name="Lee E."/>
            <person name="Li S."/>
            <person name="Lovin D.D."/>
            <person name="Mao C."/>
            <person name="Mauceli E."/>
            <person name="Menck C.F."/>
            <person name="Miller J.R."/>
            <person name="Montgomery P."/>
            <person name="Mori A."/>
            <person name="Nascimento A.L."/>
            <person name="Naveira H.F."/>
            <person name="Nusbaum C."/>
            <person name="O'leary S."/>
            <person name="Orvis J."/>
            <person name="Pertea M."/>
            <person name="Quesneville H."/>
            <person name="Reidenbach K.R."/>
            <person name="Rogers Y.H."/>
            <person name="Roth C.W."/>
            <person name="Schneider J.R."/>
            <person name="Schatz M."/>
            <person name="Shumway M."/>
            <person name="Stanke M."/>
            <person name="Stinson E.O."/>
            <person name="Tubio J.M."/>
            <person name="Vanzee J.P."/>
            <person name="Verjovski-Almeida S."/>
            <person name="Werner D."/>
            <person name="White O."/>
            <person name="Wyder S."/>
            <person name="Zeng Q."/>
            <person name="Zhao Q."/>
            <person name="Zhao Y."/>
            <person name="Hill C.A."/>
            <person name="Raikhel A.S."/>
            <person name="Soares M.B."/>
            <person name="Knudson D.L."/>
            <person name="Lee N.H."/>
            <person name="Galagan J."/>
            <person name="Salzberg S.L."/>
            <person name="Paulsen I.T."/>
            <person name="Dimopoulos G."/>
            <person name="Collins F.H."/>
            <person name="Birren B."/>
            <person name="Fraser-Liggett C.M."/>
            <person name="Severson D.W."/>
        </authorList>
    </citation>
    <scope>NUCLEOTIDE SEQUENCE [LARGE SCALE GENOMIC DNA]</scope>
    <source>
        <strain evidence="10">Liverpool</strain>
    </source>
</reference>
<keyword evidence="3 8" id="KW-0812">Transmembrane</keyword>
<dbReference type="PaxDb" id="7159-AAEL008351-PB"/>
<dbReference type="InterPro" id="IPR036259">
    <property type="entry name" value="MFS_trans_sf"/>
</dbReference>
<dbReference type="PANTHER" id="PTHR23505">
    <property type="entry name" value="SPINSTER"/>
    <property type="match status" value="1"/>
</dbReference>
<feature type="transmembrane region" description="Helical" evidence="8">
    <location>
        <begin position="108"/>
        <end position="127"/>
    </location>
</feature>
<reference evidence="10" key="3">
    <citation type="submission" date="2012-09" db="EMBL/GenBank/DDBJ databases">
        <authorList>
            <consortium name="VectorBase"/>
        </authorList>
    </citation>
    <scope>NUCLEOTIDE SEQUENCE</scope>
    <source>
        <strain evidence="10">Liverpool</strain>
    </source>
</reference>
<evidence type="ECO:0000256" key="2">
    <source>
        <dbReference type="ARBA" id="ARBA00022448"/>
    </source>
</evidence>
<comment type="subcellular location">
    <subcellularLocation>
        <location evidence="1">Membrane</location>
        <topology evidence="1">Multi-pass membrane protein</topology>
    </subcellularLocation>
</comment>
<proteinExistence type="inferred from homology"/>
<feature type="transmembrane region" description="Helical" evidence="8">
    <location>
        <begin position="49"/>
        <end position="75"/>
    </location>
</feature>
<keyword evidence="5 8" id="KW-0472">Membrane</keyword>
<dbReference type="GO" id="GO:0016020">
    <property type="term" value="C:membrane"/>
    <property type="evidence" value="ECO:0007669"/>
    <property type="project" value="UniProtKB-SubCell"/>
</dbReference>
<dbReference type="STRING" id="7159.Q0IEQ3"/>
<dbReference type="InterPro" id="IPR011701">
    <property type="entry name" value="MFS"/>
</dbReference>
<dbReference type="OMA" id="YPWIVFA"/>
<gene>
    <name evidence="10" type="ORF">AaeL_AAEL008351</name>
</gene>
<organism evidence="10">
    <name type="scientific">Aedes aegypti</name>
    <name type="common">Yellowfever mosquito</name>
    <name type="synonym">Culex aegypti</name>
    <dbReference type="NCBI Taxonomy" id="7159"/>
    <lineage>
        <taxon>Eukaryota</taxon>
        <taxon>Metazoa</taxon>
        <taxon>Ecdysozoa</taxon>
        <taxon>Arthropoda</taxon>
        <taxon>Hexapoda</taxon>
        <taxon>Insecta</taxon>
        <taxon>Pterygota</taxon>
        <taxon>Neoptera</taxon>
        <taxon>Endopterygota</taxon>
        <taxon>Diptera</taxon>
        <taxon>Nematocera</taxon>
        <taxon>Culicoidea</taxon>
        <taxon>Culicidae</taxon>
        <taxon>Culicinae</taxon>
        <taxon>Aedini</taxon>
        <taxon>Aedes</taxon>
        <taxon>Stegomyia</taxon>
    </lineage>
</organism>
<dbReference type="EMBL" id="CH477504">
    <property type="protein sequence ID" value="EAT39876.1"/>
    <property type="molecule type" value="Genomic_DNA"/>
</dbReference>
<reference evidence="10" key="1">
    <citation type="submission" date="2005-10" db="EMBL/GenBank/DDBJ databases">
        <authorList>
            <person name="Loftus B.J."/>
            <person name="Nene V.M."/>
            <person name="Hannick L.I."/>
            <person name="Bidwell S."/>
            <person name="Haas B."/>
            <person name="Amedeo P."/>
            <person name="Orvis J."/>
            <person name="Wortman J.R."/>
            <person name="White O.R."/>
            <person name="Salzberg S."/>
            <person name="Shumway M."/>
            <person name="Koo H."/>
            <person name="Zhao Y."/>
            <person name="Holmes M."/>
            <person name="Miller J."/>
            <person name="Schatz M."/>
            <person name="Pop M."/>
            <person name="Pai G."/>
            <person name="Utterback T."/>
            <person name="Rogers Y.-H."/>
            <person name="Kravitz S."/>
            <person name="Fraser C.M."/>
        </authorList>
    </citation>
    <scope>NUCLEOTIDE SEQUENCE</scope>
    <source>
        <strain evidence="10">Liverpool</strain>
    </source>
</reference>
<dbReference type="InterPro" id="IPR020846">
    <property type="entry name" value="MFS_dom"/>
</dbReference>
<comment type="similarity">
    <text evidence="6">Belongs to the major facilitator superfamily. Spinster (TC 2.A.1.49) family.</text>
</comment>
<dbReference type="Gene3D" id="1.20.1250.20">
    <property type="entry name" value="MFS general substrate transporter like domains"/>
    <property type="match status" value="1"/>
</dbReference>
<feature type="transmembrane region" description="Helical" evidence="8">
    <location>
        <begin position="139"/>
        <end position="158"/>
    </location>
</feature>
<feature type="transmembrane region" description="Helical" evidence="8">
    <location>
        <begin position="190"/>
        <end position="210"/>
    </location>
</feature>
<evidence type="ECO:0000256" key="5">
    <source>
        <dbReference type="ARBA" id="ARBA00023136"/>
    </source>
</evidence>
<sequence>MAHGVLKDIQDQFQIGDDEGGLLQTAFVLSYMICAPIFGYLGDRYSRKWIMALGVLLWSTTTLLGSFMTSFGWFITFRAMVGIGEASYSTIAPTIISDLFVGDLRSKMLALFYFAIPVGSGLGYIVGSETAKFFGSWAFALRVTPILGIIAVALIALIRDPERGQSEGSHHMEATSYREDIKDIVRNPSFMLSTAGFTCVAFVAGALAWWGPKFIYLGLVSQPGNENITLNEVSFNFGAITMATGIIGVPLGSYLSQRYNRKYPRADAYICAIGLILSAPLLAGAMLTVNVNATLAYVLIFFAELTLNLNWAIVADILLYVVVPTRRSTAEAFQILISHAFGDAGSPYFVGVISEAIKRLLRLSAVGVAAVFPPDLTSYSQLAENVTTTSTSTTTTTLTPLPHAADEDTASVQFRALQYALFSTSFVEIIGGVFFLLTAMYILRDRRNVERAVAGCELELSESSSGSEILEPNAIPSSSAHHQRQRSSGRHRQHQRRQSGAVCPSTS</sequence>
<evidence type="ECO:0000256" key="7">
    <source>
        <dbReference type="SAM" id="MobiDB-lite"/>
    </source>
</evidence>
<evidence type="ECO:0000256" key="6">
    <source>
        <dbReference type="ARBA" id="ARBA00024338"/>
    </source>
</evidence>
<evidence type="ECO:0000313" key="10">
    <source>
        <dbReference type="EMBL" id="EAT39876.1"/>
    </source>
</evidence>
<dbReference type="PANTHER" id="PTHR23505:SF79">
    <property type="entry name" value="PROTEIN SPINSTER"/>
    <property type="match status" value="1"/>
</dbReference>
<dbReference type="VEuPathDB" id="VectorBase:AAEL008356"/>
<evidence type="ECO:0000259" key="9">
    <source>
        <dbReference type="PROSITE" id="PS50850"/>
    </source>
</evidence>
<accession>Q0IEQ3</accession>
<dbReference type="GO" id="GO:0022857">
    <property type="term" value="F:transmembrane transporter activity"/>
    <property type="evidence" value="ECO:0007669"/>
    <property type="project" value="InterPro"/>
</dbReference>
<evidence type="ECO:0000256" key="3">
    <source>
        <dbReference type="ARBA" id="ARBA00022692"/>
    </source>
</evidence>
<protein>
    <submittedName>
        <fullName evidence="10">AAEL008351-PB</fullName>
    </submittedName>
</protein>
<feature type="transmembrane region" description="Helical" evidence="8">
    <location>
        <begin position="335"/>
        <end position="354"/>
    </location>
</feature>
<keyword evidence="4 8" id="KW-1133">Transmembrane helix</keyword>
<dbReference type="InterPro" id="IPR044770">
    <property type="entry name" value="MFS_spinster-like"/>
</dbReference>